<comment type="similarity">
    <text evidence="3">Belongs to the glycosyl hydrolase 51 family.</text>
</comment>
<evidence type="ECO:0000256" key="8">
    <source>
        <dbReference type="ARBA" id="ARBA00022801"/>
    </source>
</evidence>
<evidence type="ECO:0000256" key="7">
    <source>
        <dbReference type="ARBA" id="ARBA00022729"/>
    </source>
</evidence>
<dbReference type="GO" id="GO:0046556">
    <property type="term" value="F:alpha-L-arabinofuranosidase activity"/>
    <property type="evidence" value="ECO:0007669"/>
    <property type="project" value="UniProtKB-EC"/>
</dbReference>
<dbReference type="AlphaFoldDB" id="A0AAV1D370"/>
<evidence type="ECO:0000256" key="2">
    <source>
        <dbReference type="ARBA" id="ARBA00004498"/>
    </source>
</evidence>
<dbReference type="PROSITE" id="PS51257">
    <property type="entry name" value="PROKAR_LIPOPROTEIN"/>
    <property type="match status" value="1"/>
</dbReference>
<dbReference type="Pfam" id="PF06964">
    <property type="entry name" value="Alpha-L-AF_C"/>
    <property type="match status" value="1"/>
</dbReference>
<evidence type="ECO:0000256" key="6">
    <source>
        <dbReference type="ARBA" id="ARBA00022530"/>
    </source>
</evidence>
<feature type="transmembrane region" description="Helical" evidence="11">
    <location>
        <begin position="12"/>
        <end position="33"/>
    </location>
</feature>
<organism evidence="13 14">
    <name type="scientific">Oldenlandia corymbosa var. corymbosa</name>
    <dbReference type="NCBI Taxonomy" id="529605"/>
    <lineage>
        <taxon>Eukaryota</taxon>
        <taxon>Viridiplantae</taxon>
        <taxon>Streptophyta</taxon>
        <taxon>Embryophyta</taxon>
        <taxon>Tracheophyta</taxon>
        <taxon>Spermatophyta</taxon>
        <taxon>Magnoliopsida</taxon>
        <taxon>eudicotyledons</taxon>
        <taxon>Gunneridae</taxon>
        <taxon>Pentapetalae</taxon>
        <taxon>asterids</taxon>
        <taxon>lamiids</taxon>
        <taxon>Gentianales</taxon>
        <taxon>Rubiaceae</taxon>
        <taxon>Rubioideae</taxon>
        <taxon>Spermacoceae</taxon>
        <taxon>Hedyotis-Oldenlandia complex</taxon>
        <taxon>Oldenlandia</taxon>
    </lineage>
</organism>
<evidence type="ECO:0000256" key="3">
    <source>
        <dbReference type="ARBA" id="ARBA00007186"/>
    </source>
</evidence>
<keyword evidence="11" id="KW-0472">Membrane</keyword>
<keyword evidence="8" id="KW-0378">Hydrolase</keyword>
<evidence type="ECO:0000313" key="13">
    <source>
        <dbReference type="EMBL" id="CAI9101052.1"/>
    </source>
</evidence>
<dbReference type="SUPFAM" id="SSF51445">
    <property type="entry name" value="(Trans)glycosidases"/>
    <property type="match status" value="1"/>
</dbReference>
<evidence type="ECO:0000256" key="1">
    <source>
        <dbReference type="ARBA" id="ARBA00001462"/>
    </source>
</evidence>
<dbReference type="EMBL" id="OX459120">
    <property type="protein sequence ID" value="CAI9101052.1"/>
    <property type="molecule type" value="Genomic_DNA"/>
</dbReference>
<accession>A0AAV1D370</accession>
<gene>
    <name evidence="13" type="ORF">OLC1_LOCUS10736</name>
</gene>
<dbReference type="GO" id="GO:0046373">
    <property type="term" value="P:L-arabinose metabolic process"/>
    <property type="evidence" value="ECO:0007669"/>
    <property type="project" value="InterPro"/>
</dbReference>
<keyword evidence="5" id="KW-0964">Secreted</keyword>
<evidence type="ECO:0000256" key="11">
    <source>
        <dbReference type="SAM" id="Phobius"/>
    </source>
</evidence>
<dbReference type="PANTHER" id="PTHR31776">
    <property type="entry name" value="ALPHA-L-ARABINOFURANOSIDASE 1"/>
    <property type="match status" value="1"/>
</dbReference>
<dbReference type="PANTHER" id="PTHR31776:SF0">
    <property type="entry name" value="ALPHA-L-ARABINOFURANOSIDASE 1"/>
    <property type="match status" value="1"/>
</dbReference>
<evidence type="ECO:0000313" key="14">
    <source>
        <dbReference type="Proteomes" id="UP001161247"/>
    </source>
</evidence>
<evidence type="ECO:0000256" key="5">
    <source>
        <dbReference type="ARBA" id="ARBA00022525"/>
    </source>
</evidence>
<keyword evidence="11" id="KW-0812">Transmembrane</keyword>
<evidence type="ECO:0000259" key="12">
    <source>
        <dbReference type="SMART" id="SM00813"/>
    </source>
</evidence>
<dbReference type="InterPro" id="IPR051563">
    <property type="entry name" value="Glycosyl_Hydrolase_51"/>
</dbReference>
<keyword evidence="11" id="KW-1133">Transmembrane helix</keyword>
<comment type="subcellular location">
    <subcellularLocation>
        <location evidence="2">Secreted</location>
        <location evidence="2">Extracellular space</location>
        <location evidence="2">Extracellular matrix</location>
    </subcellularLocation>
</comment>
<dbReference type="InterPro" id="IPR017853">
    <property type="entry name" value="GH"/>
</dbReference>
<feature type="domain" description="Alpha-L-arabinofuranosidase C-terminal" evidence="12">
    <location>
        <begin position="465"/>
        <end position="655"/>
    </location>
</feature>
<dbReference type="EC" id="3.2.1.55" evidence="4"/>
<keyword evidence="6" id="KW-0272">Extracellular matrix</keyword>
<keyword evidence="14" id="KW-1185">Reference proteome</keyword>
<dbReference type="Gene3D" id="2.60.40.1180">
    <property type="entry name" value="Golgi alpha-mannosidase II"/>
    <property type="match status" value="1"/>
</dbReference>
<dbReference type="Gene3D" id="2.60.120.260">
    <property type="entry name" value="Galactose-binding domain-like"/>
    <property type="match status" value="1"/>
</dbReference>
<name>A0AAV1D370_OLDCO</name>
<dbReference type="FunFam" id="2.60.120.260:FF:000063">
    <property type="entry name" value="Putative alpha-L-arabinofuranosidase family protein"/>
    <property type="match status" value="1"/>
</dbReference>
<evidence type="ECO:0000256" key="10">
    <source>
        <dbReference type="ARBA" id="ARBA00082101"/>
    </source>
</evidence>
<proteinExistence type="inferred from homology"/>
<dbReference type="Pfam" id="PF22848">
    <property type="entry name" value="ASD1_dom"/>
    <property type="match status" value="1"/>
</dbReference>
<evidence type="ECO:0000256" key="9">
    <source>
        <dbReference type="ARBA" id="ARBA00023180"/>
    </source>
</evidence>
<dbReference type="SMART" id="SM00813">
    <property type="entry name" value="Alpha-L-AF_C"/>
    <property type="match status" value="1"/>
</dbReference>
<evidence type="ECO:0000256" key="4">
    <source>
        <dbReference type="ARBA" id="ARBA00012670"/>
    </source>
</evidence>
<protein>
    <recommendedName>
        <fullName evidence="4">non-reducing end alpha-L-arabinofuranosidase</fullName>
        <ecNumber evidence="4">3.2.1.55</ecNumber>
    </recommendedName>
    <alternativeName>
        <fullName evidence="10">Beta-D-xylosidase</fullName>
    </alternativeName>
</protein>
<sequence>MCSKSPQDHPCGVQLFVIVLVLLCACFNGFAAFDIEANQSAWLSIDASPSSAKRISKAMFGISFEEINHAGAGGLWAELVNNSGFEAGGENIPSNIYPWTVLGDASQLIVSTDRSSCFERNKVALKMKVLCDSQGANICPNGGVGVYNPGFWGMNIKQGKAYRVIMYVRSLQPVDISISLRSADGSQILATSNIVSSEVTTWTKTEVMLEASGSDPNSRLQLTTTRKGVIWLDQVSAMPVETVKGHGFRNDLYQMLSDLKPGFIRFPGGSFVDGGWLRNSFNWKATVGPWEERPGHFNDVWGYWTDDRLGLFEFLQLAEDLGAMPIWVFNNGVGPNDEVNTSRISPFVQEILDGIEFSRGDSNSTWGSVRAAMGHPQPFDLRYVAIGNQDCGRFNYRGNYRKFYNAIKSAYPDIQVVSNCDGSTRPLDHPADFYDIHVYGDANSVFGAAHMFDNAIRKGPKAFVSEYAVTGNNAGRGNLLSALAQAGFLIGLERNSDVVEMASNAPLFVNDNDRSFNPDAIVFDSSRVYGTPCYYMQQFFRESNGATLLNSTINPSSLAASAVLWRSPQNGRIYLRIKVVNMGSNMVNLKILTDKLDLDVDTTDPANGGSTKTVMTATSLMDENSFNQPNKVFPVKSSLKGIVGKNMVVPISPYSLTGLDLLTKNTNAIAPLVQEFTASVFIF</sequence>
<comment type="catalytic activity">
    <reaction evidence="1">
        <text>Hydrolysis of terminal non-reducing alpha-L-arabinofuranoside residues in alpha-L-arabinosides.</text>
        <dbReference type="EC" id="3.2.1.55"/>
    </reaction>
</comment>
<dbReference type="FunFam" id="3.20.20.80:FF:000025">
    <property type="entry name" value="Alpha-L-arabinofuranosidase 1"/>
    <property type="match status" value="1"/>
</dbReference>
<dbReference type="InterPro" id="IPR055235">
    <property type="entry name" value="ASD1_cat"/>
</dbReference>
<dbReference type="InterPro" id="IPR010720">
    <property type="entry name" value="Alpha-L-AF_C"/>
</dbReference>
<dbReference type="Gene3D" id="3.20.20.80">
    <property type="entry name" value="Glycosidases"/>
    <property type="match status" value="1"/>
</dbReference>
<keyword evidence="9" id="KW-0325">Glycoprotein</keyword>
<dbReference type="Proteomes" id="UP001161247">
    <property type="component" value="Chromosome 3"/>
</dbReference>
<keyword evidence="7" id="KW-0732">Signal</keyword>
<dbReference type="InterPro" id="IPR013780">
    <property type="entry name" value="Glyco_hydro_b"/>
</dbReference>
<reference evidence="13" key="1">
    <citation type="submission" date="2023-03" db="EMBL/GenBank/DDBJ databases">
        <authorList>
            <person name="Julca I."/>
        </authorList>
    </citation>
    <scope>NUCLEOTIDE SEQUENCE</scope>
</reference>